<sequence length="556" mass="58179">MGLRRAGGHDGLAGQRRRPGPGRGGLGTPQHPAHGAALRGGRGLGRVGAGRHRPPADRPLARVGRPVDDPAARPRRARRLVTAGRGHLPTDHGAEQHRPAPAAVRRVGGVPGAGHRAQGLGAAPVRPGRAAGGGLRRVPVDHGAGRAGGLPAGARPVRSVVTGRLRVLRVVGELNFGGTEMRTAELLPRLAAGGVDLHLVTLSDRIGPGPLADVVARHGGSVTAIPLDPRFPLRFLRLLGRLRPDVVHADCANFSGVPLALGALRGVPGRVAHFRGDDNTTRTLRRRVYRWVCGRLLRICATDILGVSPSSLTFGYHPGWRADPRCRVVLNGLDLDRLRRPSPDDLRALIGAGPTDLVCVTVGRASPEKRRWLLPPILAALRDRGVSAHAVLVGPGDPADDERVRAAADAAGLGDRVHLLGPRDDVGGLLRQADVVVHPSCLEGLPGGVLEPVALGVGTVAADLPGVRFIDERLPGVTVVGVDAPPQVWARAVGRAAAYTASTAPAVAADRFVHSAFAIDTAASTHLEIYHRWAAAHPGRDRTPRQSSRPPVGSGR</sequence>
<dbReference type="EMBL" id="MZMV01000034">
    <property type="protein sequence ID" value="OWV04541.1"/>
    <property type="molecule type" value="Genomic_DNA"/>
</dbReference>
<evidence type="ECO:0000256" key="3">
    <source>
        <dbReference type="SAM" id="MobiDB-lite"/>
    </source>
</evidence>
<feature type="compositionally biased region" description="Gly residues" evidence="3">
    <location>
        <begin position="38"/>
        <end position="48"/>
    </location>
</feature>
<dbReference type="PANTHER" id="PTHR12526:SF510">
    <property type="entry name" value="D-INOSITOL 3-PHOSPHATE GLYCOSYLTRANSFERASE"/>
    <property type="match status" value="1"/>
</dbReference>
<dbReference type="Proteomes" id="UP000197174">
    <property type="component" value="Unassembled WGS sequence"/>
</dbReference>
<dbReference type="PANTHER" id="PTHR12526">
    <property type="entry name" value="GLYCOSYLTRANSFERASE"/>
    <property type="match status" value="1"/>
</dbReference>
<feature type="region of interest" description="Disordered" evidence="3">
    <location>
        <begin position="537"/>
        <end position="556"/>
    </location>
</feature>
<organism evidence="5 6">
    <name type="scientific">Micromonospora wenchangensis</name>
    <dbReference type="NCBI Taxonomy" id="1185415"/>
    <lineage>
        <taxon>Bacteria</taxon>
        <taxon>Bacillati</taxon>
        <taxon>Actinomycetota</taxon>
        <taxon>Actinomycetes</taxon>
        <taxon>Micromonosporales</taxon>
        <taxon>Micromonosporaceae</taxon>
        <taxon>Micromonospora</taxon>
    </lineage>
</organism>
<dbReference type="GO" id="GO:0016757">
    <property type="term" value="F:glycosyltransferase activity"/>
    <property type="evidence" value="ECO:0007669"/>
    <property type="project" value="UniProtKB-KW"/>
</dbReference>
<feature type="compositionally biased region" description="Basic and acidic residues" evidence="3">
    <location>
        <begin position="54"/>
        <end position="72"/>
    </location>
</feature>
<evidence type="ECO:0000313" key="6">
    <source>
        <dbReference type="Proteomes" id="UP000197174"/>
    </source>
</evidence>
<dbReference type="Gene3D" id="3.40.50.2000">
    <property type="entry name" value="Glycogen Phosphorylase B"/>
    <property type="match status" value="2"/>
</dbReference>
<dbReference type="InterPro" id="IPR028098">
    <property type="entry name" value="Glyco_trans_4-like_N"/>
</dbReference>
<dbReference type="Pfam" id="PF13692">
    <property type="entry name" value="Glyco_trans_1_4"/>
    <property type="match status" value="1"/>
</dbReference>
<dbReference type="AlphaFoldDB" id="A0A246RIS7"/>
<comment type="caution">
    <text evidence="5">The sequence shown here is derived from an EMBL/GenBank/DDBJ whole genome shotgun (WGS) entry which is preliminary data.</text>
</comment>
<evidence type="ECO:0000256" key="2">
    <source>
        <dbReference type="ARBA" id="ARBA00022679"/>
    </source>
</evidence>
<protein>
    <recommendedName>
        <fullName evidence="4">Glycosyltransferase subfamily 4-like N-terminal domain-containing protein</fullName>
    </recommendedName>
</protein>
<keyword evidence="2" id="KW-0808">Transferase</keyword>
<dbReference type="SUPFAM" id="SSF53756">
    <property type="entry name" value="UDP-Glycosyltransferase/glycogen phosphorylase"/>
    <property type="match status" value="1"/>
</dbReference>
<feature type="domain" description="Glycosyltransferase subfamily 4-like N-terminal" evidence="4">
    <location>
        <begin position="176"/>
        <end position="337"/>
    </location>
</feature>
<evidence type="ECO:0000313" key="5">
    <source>
        <dbReference type="EMBL" id="OWV04541.1"/>
    </source>
</evidence>
<gene>
    <name evidence="5" type="ORF">B5D80_19785</name>
</gene>
<accession>A0A246RIS7</accession>
<name>A0A246RIS7_9ACTN</name>
<keyword evidence="1" id="KW-0328">Glycosyltransferase</keyword>
<proteinExistence type="predicted"/>
<dbReference type="Pfam" id="PF13439">
    <property type="entry name" value="Glyco_transf_4"/>
    <property type="match status" value="1"/>
</dbReference>
<evidence type="ECO:0000256" key="1">
    <source>
        <dbReference type="ARBA" id="ARBA00022676"/>
    </source>
</evidence>
<feature type="region of interest" description="Disordered" evidence="3">
    <location>
        <begin position="1"/>
        <end position="76"/>
    </location>
</feature>
<keyword evidence="6" id="KW-1185">Reference proteome</keyword>
<evidence type="ECO:0000259" key="4">
    <source>
        <dbReference type="Pfam" id="PF13439"/>
    </source>
</evidence>
<reference evidence="5 6" key="1">
    <citation type="submission" date="2017-03" db="EMBL/GenBank/DDBJ databases">
        <title>Whole genome sequence of Micromonospora wenchangensis, isolated from mangrove soil.</title>
        <authorList>
            <person name="Yang H."/>
        </authorList>
    </citation>
    <scope>NUCLEOTIDE SEQUENCE [LARGE SCALE GENOMIC DNA]</scope>
    <source>
        <strain evidence="5 6">CCTCC AA 2012002</strain>
    </source>
</reference>